<evidence type="ECO:0000313" key="3">
    <source>
        <dbReference type="Proteomes" id="UP000015105"/>
    </source>
</evidence>
<proteinExistence type="predicted"/>
<reference evidence="3" key="1">
    <citation type="journal article" date="2014" name="Science">
        <title>Ancient hybridizations among the ancestral genomes of bread wheat.</title>
        <authorList>
            <consortium name="International Wheat Genome Sequencing Consortium,"/>
            <person name="Marcussen T."/>
            <person name="Sandve S.R."/>
            <person name="Heier L."/>
            <person name="Spannagl M."/>
            <person name="Pfeifer M."/>
            <person name="Jakobsen K.S."/>
            <person name="Wulff B.B."/>
            <person name="Steuernagel B."/>
            <person name="Mayer K.F."/>
            <person name="Olsen O.A."/>
        </authorList>
    </citation>
    <scope>NUCLEOTIDE SEQUENCE [LARGE SCALE GENOMIC DNA]</scope>
    <source>
        <strain evidence="3">cv. AL8/78</strain>
    </source>
</reference>
<reference evidence="2" key="4">
    <citation type="submission" date="2019-03" db="UniProtKB">
        <authorList>
            <consortium name="EnsemblPlants"/>
        </authorList>
    </citation>
    <scope>IDENTIFICATION</scope>
</reference>
<name>A0A453SE74_AEGTS</name>
<dbReference type="AlphaFoldDB" id="A0A453SE74"/>
<protein>
    <submittedName>
        <fullName evidence="2">Uncharacterized protein</fullName>
    </submittedName>
</protein>
<dbReference type="Gramene" id="AET7Gv20921700.1">
    <property type="protein sequence ID" value="AET7Gv20921700.1"/>
    <property type="gene ID" value="AET7Gv20921700"/>
</dbReference>
<evidence type="ECO:0000313" key="2">
    <source>
        <dbReference type="EnsemblPlants" id="AET7Gv20921700.1"/>
    </source>
</evidence>
<dbReference type="Proteomes" id="UP000015105">
    <property type="component" value="Chromosome 7D"/>
</dbReference>
<keyword evidence="3" id="KW-1185">Reference proteome</keyword>
<reference evidence="2" key="5">
    <citation type="journal article" date="2021" name="G3 (Bethesda)">
        <title>Aegilops tauschii genome assembly Aet v5.0 features greater sequence contiguity and improved annotation.</title>
        <authorList>
            <person name="Wang L."/>
            <person name="Zhu T."/>
            <person name="Rodriguez J.C."/>
            <person name="Deal K.R."/>
            <person name="Dubcovsky J."/>
            <person name="McGuire P.E."/>
            <person name="Lux T."/>
            <person name="Spannagl M."/>
            <person name="Mayer K.F.X."/>
            <person name="Baldrich P."/>
            <person name="Meyers B.C."/>
            <person name="Huo N."/>
            <person name="Gu Y.Q."/>
            <person name="Zhou H."/>
            <person name="Devos K.M."/>
            <person name="Bennetzen J.L."/>
            <person name="Unver T."/>
            <person name="Budak H."/>
            <person name="Gulick P.J."/>
            <person name="Galiba G."/>
            <person name="Kalapos B."/>
            <person name="Nelson D.R."/>
            <person name="Li P."/>
            <person name="You F.M."/>
            <person name="Luo M.C."/>
            <person name="Dvorak J."/>
        </authorList>
    </citation>
    <scope>NUCLEOTIDE SEQUENCE [LARGE SCALE GENOMIC DNA]</scope>
    <source>
        <strain evidence="2">cv. AL8/78</strain>
    </source>
</reference>
<feature type="region of interest" description="Disordered" evidence="1">
    <location>
        <begin position="1"/>
        <end position="27"/>
    </location>
</feature>
<sequence>LRSKADQQGGGGLSSNPPLSLKASMEKVSDTSIEALIRRLRLHQAPPSPYSGDPSTAATPAAANLFQPRRAAVLVCLFHDAAGELSVSSSPSALPHSPPTPVSSSLASSWQLLIDPNRGAPVKKFRGMSVYAQVGVQGLKHPTFRFQVRFYGP</sequence>
<dbReference type="EnsemblPlants" id="AET7Gv20921700.1">
    <property type="protein sequence ID" value="AET7Gv20921700.1"/>
    <property type="gene ID" value="AET7Gv20921700"/>
</dbReference>
<evidence type="ECO:0000256" key="1">
    <source>
        <dbReference type="SAM" id="MobiDB-lite"/>
    </source>
</evidence>
<reference evidence="2" key="3">
    <citation type="journal article" date="2017" name="Nature">
        <title>Genome sequence of the progenitor of the wheat D genome Aegilops tauschii.</title>
        <authorList>
            <person name="Luo M.C."/>
            <person name="Gu Y.Q."/>
            <person name="Puiu D."/>
            <person name="Wang H."/>
            <person name="Twardziok S.O."/>
            <person name="Deal K.R."/>
            <person name="Huo N."/>
            <person name="Zhu T."/>
            <person name="Wang L."/>
            <person name="Wang Y."/>
            <person name="McGuire P.E."/>
            <person name="Liu S."/>
            <person name="Long H."/>
            <person name="Ramasamy R.K."/>
            <person name="Rodriguez J.C."/>
            <person name="Van S.L."/>
            <person name="Yuan L."/>
            <person name="Wang Z."/>
            <person name="Xia Z."/>
            <person name="Xiao L."/>
            <person name="Anderson O.D."/>
            <person name="Ouyang S."/>
            <person name="Liang Y."/>
            <person name="Zimin A.V."/>
            <person name="Pertea G."/>
            <person name="Qi P."/>
            <person name="Bennetzen J.L."/>
            <person name="Dai X."/>
            <person name="Dawson M.W."/>
            <person name="Muller H.G."/>
            <person name="Kugler K."/>
            <person name="Rivarola-Duarte L."/>
            <person name="Spannagl M."/>
            <person name="Mayer K.F.X."/>
            <person name="Lu F.H."/>
            <person name="Bevan M.W."/>
            <person name="Leroy P."/>
            <person name="Li P."/>
            <person name="You F.M."/>
            <person name="Sun Q."/>
            <person name="Liu Z."/>
            <person name="Lyons E."/>
            <person name="Wicker T."/>
            <person name="Salzberg S.L."/>
            <person name="Devos K.M."/>
            <person name="Dvorak J."/>
        </authorList>
    </citation>
    <scope>NUCLEOTIDE SEQUENCE [LARGE SCALE GENOMIC DNA]</scope>
    <source>
        <strain evidence="2">cv. AL8/78</strain>
    </source>
</reference>
<organism evidence="2 3">
    <name type="scientific">Aegilops tauschii subsp. strangulata</name>
    <name type="common">Goatgrass</name>
    <dbReference type="NCBI Taxonomy" id="200361"/>
    <lineage>
        <taxon>Eukaryota</taxon>
        <taxon>Viridiplantae</taxon>
        <taxon>Streptophyta</taxon>
        <taxon>Embryophyta</taxon>
        <taxon>Tracheophyta</taxon>
        <taxon>Spermatophyta</taxon>
        <taxon>Magnoliopsida</taxon>
        <taxon>Liliopsida</taxon>
        <taxon>Poales</taxon>
        <taxon>Poaceae</taxon>
        <taxon>BOP clade</taxon>
        <taxon>Pooideae</taxon>
        <taxon>Triticodae</taxon>
        <taxon>Triticeae</taxon>
        <taxon>Triticinae</taxon>
        <taxon>Aegilops</taxon>
    </lineage>
</organism>
<reference evidence="3" key="2">
    <citation type="journal article" date="2017" name="Nat. Plants">
        <title>The Aegilops tauschii genome reveals multiple impacts of transposons.</title>
        <authorList>
            <person name="Zhao G."/>
            <person name="Zou C."/>
            <person name="Li K."/>
            <person name="Wang K."/>
            <person name="Li T."/>
            <person name="Gao L."/>
            <person name="Zhang X."/>
            <person name="Wang H."/>
            <person name="Yang Z."/>
            <person name="Liu X."/>
            <person name="Jiang W."/>
            <person name="Mao L."/>
            <person name="Kong X."/>
            <person name="Jiao Y."/>
            <person name="Jia J."/>
        </authorList>
    </citation>
    <scope>NUCLEOTIDE SEQUENCE [LARGE SCALE GENOMIC DNA]</scope>
    <source>
        <strain evidence="3">cv. AL8/78</strain>
    </source>
</reference>
<accession>A0A453SE74</accession>